<accession>A0A9W6K358</accession>
<comment type="caution">
    <text evidence="1">The sequence shown here is derived from an EMBL/GenBank/DDBJ whole genome shotgun (WGS) entry which is preliminary data.</text>
</comment>
<sequence length="125" mass="14062">MKAPACPFCSKGRLRPTPWYRTLSCDACRVGTADLHGPAFIGCCVPFCRAARGDRKGDPLSAHMEWICSRHWQSVSKRLKRRRSKLRRLLARTNDPARRLRINEADNRAWAACKREAIEAAGGIG</sequence>
<reference evidence="1" key="2">
    <citation type="submission" date="2023-01" db="EMBL/GenBank/DDBJ databases">
        <authorList>
            <person name="Sun Q."/>
            <person name="Evtushenko L."/>
        </authorList>
    </citation>
    <scope>NUCLEOTIDE SEQUENCE</scope>
    <source>
        <strain evidence="1">VKM B-2789</strain>
    </source>
</reference>
<dbReference type="AlphaFoldDB" id="A0A9W6K358"/>
<reference evidence="1" key="1">
    <citation type="journal article" date="2014" name="Int. J. Syst. Evol. Microbiol.">
        <title>Complete genome sequence of Corynebacterium casei LMG S-19264T (=DSM 44701T), isolated from a smear-ripened cheese.</title>
        <authorList>
            <consortium name="US DOE Joint Genome Institute (JGI-PGF)"/>
            <person name="Walter F."/>
            <person name="Albersmeier A."/>
            <person name="Kalinowski J."/>
            <person name="Ruckert C."/>
        </authorList>
    </citation>
    <scope>NUCLEOTIDE SEQUENCE</scope>
    <source>
        <strain evidence="1">VKM B-2789</strain>
    </source>
</reference>
<proteinExistence type="predicted"/>
<dbReference type="RefSeq" id="WP_246546865.1">
    <property type="nucleotide sequence ID" value="NZ_BSFM01000021.1"/>
</dbReference>
<dbReference type="Proteomes" id="UP001143330">
    <property type="component" value="Unassembled WGS sequence"/>
</dbReference>
<evidence type="ECO:0000313" key="1">
    <source>
        <dbReference type="EMBL" id="GLK86629.1"/>
    </source>
</evidence>
<organism evidence="1 2">
    <name type="scientific">Ancylobacter defluvii</name>
    <dbReference type="NCBI Taxonomy" id="1282440"/>
    <lineage>
        <taxon>Bacteria</taxon>
        <taxon>Pseudomonadati</taxon>
        <taxon>Pseudomonadota</taxon>
        <taxon>Alphaproteobacteria</taxon>
        <taxon>Hyphomicrobiales</taxon>
        <taxon>Xanthobacteraceae</taxon>
        <taxon>Ancylobacter</taxon>
    </lineage>
</organism>
<evidence type="ECO:0000313" key="2">
    <source>
        <dbReference type="Proteomes" id="UP001143330"/>
    </source>
</evidence>
<protein>
    <submittedName>
        <fullName evidence="1">Uncharacterized protein</fullName>
    </submittedName>
</protein>
<name>A0A9W6K358_9HYPH</name>
<gene>
    <name evidence="1" type="ORF">GCM10017653_46990</name>
</gene>
<keyword evidence="2" id="KW-1185">Reference proteome</keyword>
<dbReference type="EMBL" id="BSFM01000021">
    <property type="protein sequence ID" value="GLK86629.1"/>
    <property type="molecule type" value="Genomic_DNA"/>
</dbReference>